<evidence type="ECO:0000313" key="2">
    <source>
        <dbReference type="EMBL" id="MBS4201696.1"/>
    </source>
</evidence>
<dbReference type="InterPro" id="IPR017850">
    <property type="entry name" value="Alkaline_phosphatase_core_sf"/>
</dbReference>
<evidence type="ECO:0000313" key="3">
    <source>
        <dbReference type="Proteomes" id="UP000682713"/>
    </source>
</evidence>
<dbReference type="Pfam" id="PF01663">
    <property type="entry name" value="Phosphodiest"/>
    <property type="match status" value="1"/>
</dbReference>
<dbReference type="RefSeq" id="WP_213112142.1">
    <property type="nucleotide sequence ID" value="NZ_JAGYPJ010000001.1"/>
</dbReference>
<gene>
    <name evidence="2" type="ORF">KHA93_19005</name>
</gene>
<accession>A0A942YPW8</accession>
<name>A0A942YPW8_9BACI</name>
<organism evidence="2 3">
    <name type="scientific">Lederbergia citrisecunda</name>
    <dbReference type="NCBI Taxonomy" id="2833583"/>
    <lineage>
        <taxon>Bacteria</taxon>
        <taxon>Bacillati</taxon>
        <taxon>Bacillota</taxon>
        <taxon>Bacilli</taxon>
        <taxon>Bacillales</taxon>
        <taxon>Bacillaceae</taxon>
        <taxon>Lederbergia</taxon>
    </lineage>
</organism>
<evidence type="ECO:0000256" key="1">
    <source>
        <dbReference type="SAM" id="Phobius"/>
    </source>
</evidence>
<proteinExistence type="predicted"/>
<dbReference type="PANTHER" id="PTHR10151:SF120">
    <property type="entry name" value="BIS(5'-ADENOSYL)-TRIPHOSPHATASE"/>
    <property type="match status" value="1"/>
</dbReference>
<comment type="caution">
    <text evidence="2">The sequence shown here is derived from an EMBL/GenBank/DDBJ whole genome shotgun (WGS) entry which is preliminary data.</text>
</comment>
<dbReference type="Gene3D" id="3.40.720.10">
    <property type="entry name" value="Alkaline Phosphatase, subunit A"/>
    <property type="match status" value="1"/>
</dbReference>
<dbReference type="AlphaFoldDB" id="A0A942YPW8"/>
<protein>
    <submittedName>
        <fullName evidence="2">Alkaline phosphatase family protein</fullName>
    </submittedName>
</protein>
<sequence length="524" mass="59544">MLYSIIIIIVIVIAAIIFVIKGIKPNYQSLDQKQITQTEKPVIMLIIDSLMYKPLLQAEKNGRTPALQFLMEHGQLYPNVVSSYPTMSVTIDSTLLTGTYPDKHQVPGLVWYDENEKRLINYGSAKEEVFKLGIRHVAEDTFYHLNHTHLSRNTKTVHETLGMKGLQSASVNALLYRGNEERTLSLPKIASTLNIAPKNLRIQTPALFSYGMLAQYSPKNDQNNGPIEIFGFNNKFSAQELKYFIQNDKLPAFTIAYFPELDKEVHKKGPENHIDAIEQTDKQLQEILNAYPSWEEALNSAIWIIMGDSGQAEVGNDKSNSLIRLNKILDNYTIYKVNKPVKDNDQIVLGHNERMAFIYILDEHLTPEEVVKKLQKDERIGFLAWKDESDIHVAANGHNNFFTFRPNGHFMDQYGQTWEIKGDPSILDLSISDDFIEFRTYPDALQRLHSALHSHSGNYIIADAKPGFEFEGEGTPIHPGGAAHGSLHEQDSLIPMIVTGTEKQPSHMRIVDLYQWILDLTVKQ</sequence>
<keyword evidence="1" id="KW-1133">Transmembrane helix</keyword>
<dbReference type="PANTHER" id="PTHR10151">
    <property type="entry name" value="ECTONUCLEOTIDE PYROPHOSPHATASE/PHOSPHODIESTERASE"/>
    <property type="match status" value="1"/>
</dbReference>
<dbReference type="Proteomes" id="UP000682713">
    <property type="component" value="Unassembled WGS sequence"/>
</dbReference>
<keyword evidence="1" id="KW-0812">Transmembrane</keyword>
<reference evidence="2 3" key="1">
    <citation type="submission" date="2021-05" db="EMBL/GenBank/DDBJ databases">
        <title>Novel Bacillus species.</title>
        <authorList>
            <person name="Liu G."/>
        </authorList>
    </citation>
    <scope>NUCLEOTIDE SEQUENCE [LARGE SCALE GENOMIC DNA]</scope>
    <source>
        <strain evidence="2 3">FJAT-49732</strain>
    </source>
</reference>
<dbReference type="EMBL" id="JAGYPJ010000001">
    <property type="protein sequence ID" value="MBS4201696.1"/>
    <property type="molecule type" value="Genomic_DNA"/>
</dbReference>
<keyword evidence="3" id="KW-1185">Reference proteome</keyword>
<feature type="transmembrane region" description="Helical" evidence="1">
    <location>
        <begin position="6"/>
        <end position="23"/>
    </location>
</feature>
<dbReference type="GO" id="GO:0016787">
    <property type="term" value="F:hydrolase activity"/>
    <property type="evidence" value="ECO:0007669"/>
    <property type="project" value="UniProtKB-ARBA"/>
</dbReference>
<dbReference type="InterPro" id="IPR002591">
    <property type="entry name" value="Phosphodiest/P_Trfase"/>
</dbReference>
<keyword evidence="1" id="KW-0472">Membrane</keyword>
<dbReference type="SUPFAM" id="SSF53649">
    <property type="entry name" value="Alkaline phosphatase-like"/>
    <property type="match status" value="1"/>
</dbReference>